<dbReference type="AlphaFoldDB" id="A0A5B8UFY7"/>
<dbReference type="InterPro" id="IPR002059">
    <property type="entry name" value="CSP_DNA-bd"/>
</dbReference>
<organism evidence="3 4">
    <name type="scientific">Flavisolibacter ginsenosidimutans</name>
    <dbReference type="NCBI Taxonomy" id="661481"/>
    <lineage>
        <taxon>Bacteria</taxon>
        <taxon>Pseudomonadati</taxon>
        <taxon>Bacteroidota</taxon>
        <taxon>Chitinophagia</taxon>
        <taxon>Chitinophagales</taxon>
        <taxon>Chitinophagaceae</taxon>
        <taxon>Flavisolibacter</taxon>
    </lineage>
</organism>
<evidence type="ECO:0000313" key="4">
    <source>
        <dbReference type="Proteomes" id="UP000321204"/>
    </source>
</evidence>
<sequence>MARSQQSFSKREKEKQRAKEKQEKKEKMAERKATKKEQSLEDMMAYIDENGNLSSTPPDPSKMKSFNADEIEIGVPQQKPLSPEELIRQGSVSFFNSAKGFGFIKDSQTGESVFFHQKNLSFLVKEGDRLIFETEMGDRGPVAINVKKQP</sequence>
<dbReference type="RefSeq" id="WP_146783619.1">
    <property type="nucleotide sequence ID" value="NZ_BAABIO010000006.1"/>
</dbReference>
<dbReference type="InterPro" id="IPR012340">
    <property type="entry name" value="NA-bd_OB-fold"/>
</dbReference>
<evidence type="ECO:0000313" key="3">
    <source>
        <dbReference type="EMBL" id="QEC55265.1"/>
    </source>
</evidence>
<protein>
    <submittedName>
        <fullName evidence="3">Cold shock domain-containing protein</fullName>
    </submittedName>
</protein>
<evidence type="ECO:0000256" key="1">
    <source>
        <dbReference type="SAM" id="MobiDB-lite"/>
    </source>
</evidence>
<dbReference type="CDD" id="cd04458">
    <property type="entry name" value="CSP_CDS"/>
    <property type="match status" value="1"/>
</dbReference>
<feature type="domain" description="CSD" evidence="2">
    <location>
        <begin position="87"/>
        <end position="148"/>
    </location>
</feature>
<dbReference type="KEGG" id="fgg:FSB75_04875"/>
<gene>
    <name evidence="3" type="ORF">FSB75_04875</name>
</gene>
<name>A0A5B8UFY7_9BACT</name>
<dbReference type="GO" id="GO:0005829">
    <property type="term" value="C:cytosol"/>
    <property type="evidence" value="ECO:0007669"/>
    <property type="project" value="UniProtKB-ARBA"/>
</dbReference>
<dbReference type="SMART" id="SM00357">
    <property type="entry name" value="CSP"/>
    <property type="match status" value="1"/>
</dbReference>
<accession>A0A5B8UFY7</accession>
<dbReference type="Proteomes" id="UP000321204">
    <property type="component" value="Chromosome"/>
</dbReference>
<dbReference type="InterPro" id="IPR011129">
    <property type="entry name" value="CSD"/>
</dbReference>
<dbReference type="Pfam" id="PF00313">
    <property type="entry name" value="CSD"/>
    <property type="match status" value="1"/>
</dbReference>
<keyword evidence="4" id="KW-1185">Reference proteome</keyword>
<evidence type="ECO:0000259" key="2">
    <source>
        <dbReference type="PROSITE" id="PS51857"/>
    </source>
</evidence>
<dbReference type="Gene3D" id="2.40.50.140">
    <property type="entry name" value="Nucleic acid-binding proteins"/>
    <property type="match status" value="1"/>
</dbReference>
<feature type="compositionally biased region" description="Basic and acidic residues" evidence="1">
    <location>
        <begin position="9"/>
        <end position="39"/>
    </location>
</feature>
<dbReference type="GO" id="GO:0003676">
    <property type="term" value="F:nucleic acid binding"/>
    <property type="evidence" value="ECO:0007669"/>
    <property type="project" value="InterPro"/>
</dbReference>
<feature type="region of interest" description="Disordered" evidence="1">
    <location>
        <begin position="1"/>
        <end position="41"/>
    </location>
</feature>
<dbReference type="OrthoDB" id="1493235at2"/>
<proteinExistence type="predicted"/>
<dbReference type="SUPFAM" id="SSF50249">
    <property type="entry name" value="Nucleic acid-binding proteins"/>
    <property type="match status" value="1"/>
</dbReference>
<dbReference type="PROSITE" id="PS51857">
    <property type="entry name" value="CSD_2"/>
    <property type="match status" value="1"/>
</dbReference>
<dbReference type="EMBL" id="CP042433">
    <property type="protein sequence ID" value="QEC55265.1"/>
    <property type="molecule type" value="Genomic_DNA"/>
</dbReference>
<reference evidence="3 4" key="1">
    <citation type="journal article" date="2015" name="Int. J. Syst. Evol. Microbiol.">
        <title>Flavisolibacter ginsenosidimutans sp. nov., with ginsenoside-converting activity isolated from soil used for cultivating ginseng.</title>
        <authorList>
            <person name="Zhao Y."/>
            <person name="Liu Q."/>
            <person name="Kang M.S."/>
            <person name="Jin F."/>
            <person name="Yu H."/>
            <person name="Im W.T."/>
        </authorList>
    </citation>
    <scope>NUCLEOTIDE SEQUENCE [LARGE SCALE GENOMIC DNA]</scope>
    <source>
        <strain evidence="3 4">Gsoil 636</strain>
    </source>
</reference>